<dbReference type="CDD" id="cd08267">
    <property type="entry name" value="MDR1"/>
    <property type="match status" value="1"/>
</dbReference>
<dbReference type="Gene3D" id="3.40.50.720">
    <property type="entry name" value="NAD(P)-binding Rossmann-like Domain"/>
    <property type="match status" value="1"/>
</dbReference>
<comment type="caution">
    <text evidence="2">The sequence shown here is derived from an EMBL/GenBank/DDBJ whole genome shotgun (WGS) entry which is preliminary data.</text>
</comment>
<dbReference type="Gene3D" id="3.90.180.10">
    <property type="entry name" value="Medium-chain alcohol dehydrogenases, catalytic domain"/>
    <property type="match status" value="1"/>
</dbReference>
<organism evidence="2 3">
    <name type="scientific">Triparma verrucosa</name>
    <dbReference type="NCBI Taxonomy" id="1606542"/>
    <lineage>
        <taxon>Eukaryota</taxon>
        <taxon>Sar</taxon>
        <taxon>Stramenopiles</taxon>
        <taxon>Ochrophyta</taxon>
        <taxon>Bolidophyceae</taxon>
        <taxon>Parmales</taxon>
        <taxon>Triparmaceae</taxon>
        <taxon>Triparma</taxon>
    </lineage>
</organism>
<dbReference type="InterPro" id="IPR013154">
    <property type="entry name" value="ADH-like_N"/>
</dbReference>
<dbReference type="SUPFAM" id="SSF51735">
    <property type="entry name" value="NAD(P)-binding Rossmann-fold domains"/>
    <property type="match status" value="1"/>
</dbReference>
<dbReference type="AlphaFoldDB" id="A0A9W7FKI5"/>
<proteinExistence type="predicted"/>
<dbReference type="EMBL" id="BRXX01000474">
    <property type="protein sequence ID" value="GMI13676.1"/>
    <property type="molecule type" value="Genomic_DNA"/>
</dbReference>
<dbReference type="InterPro" id="IPR050700">
    <property type="entry name" value="YIM1/Zinc_Alcohol_DH_Fams"/>
</dbReference>
<evidence type="ECO:0000259" key="1">
    <source>
        <dbReference type="SMART" id="SM00829"/>
    </source>
</evidence>
<feature type="domain" description="Enoyl reductase (ER)" evidence="1">
    <location>
        <begin position="17"/>
        <end position="327"/>
    </location>
</feature>
<keyword evidence="3" id="KW-1185">Reference proteome</keyword>
<dbReference type="PANTHER" id="PTHR11695">
    <property type="entry name" value="ALCOHOL DEHYDROGENASE RELATED"/>
    <property type="match status" value="1"/>
</dbReference>
<dbReference type="Proteomes" id="UP001165160">
    <property type="component" value="Unassembled WGS sequence"/>
</dbReference>
<protein>
    <recommendedName>
        <fullName evidence="1">Enoyl reductase (ER) domain-containing protein</fullName>
    </recommendedName>
</protein>
<evidence type="ECO:0000313" key="2">
    <source>
        <dbReference type="EMBL" id="GMI13676.1"/>
    </source>
</evidence>
<dbReference type="Pfam" id="PF08240">
    <property type="entry name" value="ADH_N"/>
    <property type="match status" value="1"/>
</dbReference>
<gene>
    <name evidence="2" type="ORF">TrVE_jg13847</name>
</gene>
<dbReference type="PANTHER" id="PTHR11695:SF294">
    <property type="entry name" value="RETICULON-4-INTERACTING PROTEIN 1, MITOCHONDRIAL"/>
    <property type="match status" value="1"/>
</dbReference>
<dbReference type="InterPro" id="IPR036291">
    <property type="entry name" value="NAD(P)-bd_dom_sf"/>
</dbReference>
<dbReference type="GO" id="GO:0016491">
    <property type="term" value="F:oxidoreductase activity"/>
    <property type="evidence" value="ECO:0007669"/>
    <property type="project" value="InterPro"/>
</dbReference>
<dbReference type="Pfam" id="PF13602">
    <property type="entry name" value="ADH_zinc_N_2"/>
    <property type="match status" value="1"/>
</dbReference>
<reference evidence="3" key="1">
    <citation type="journal article" date="2023" name="Commun. Biol.">
        <title>Genome analysis of Parmales, the sister group of diatoms, reveals the evolutionary specialization of diatoms from phago-mixotrophs to photoautotrophs.</title>
        <authorList>
            <person name="Ban H."/>
            <person name="Sato S."/>
            <person name="Yoshikawa S."/>
            <person name="Yamada K."/>
            <person name="Nakamura Y."/>
            <person name="Ichinomiya M."/>
            <person name="Sato N."/>
            <person name="Blanc-Mathieu R."/>
            <person name="Endo H."/>
            <person name="Kuwata A."/>
            <person name="Ogata H."/>
        </authorList>
    </citation>
    <scope>NUCLEOTIDE SEQUENCE [LARGE SCALE GENOMIC DNA]</scope>
    <source>
        <strain evidence="3">NIES 3699</strain>
    </source>
</reference>
<name>A0A9W7FKI5_9STRA</name>
<dbReference type="InterPro" id="IPR011032">
    <property type="entry name" value="GroES-like_sf"/>
</dbReference>
<dbReference type="InterPro" id="IPR020843">
    <property type="entry name" value="ER"/>
</dbReference>
<evidence type="ECO:0000313" key="3">
    <source>
        <dbReference type="Proteomes" id="UP001165160"/>
    </source>
</evidence>
<accession>A0A9W7FKI5</accession>
<sequence length="331" mass="35584">MTTTFKQSVHVALSNPGESGALEIRDATLSGDLKPNFVQISTRALSINPVDYKMITGELNFNKKPLPRGFGSDVAGVVEAIGSDVTRLKVGDEVYSDAIGFTPFGEVFRVPESKVSLKPQSLSFSEAAAIPLAGLTALQALRDKGSMKSGAKVVIFGGSGGVGSFAIQIAKALGASEVVTTSTNEALCKQLGADRVINYRNESASEVLQSSHYDLVFDTVGGYNHYEQGVKLLKSSGTYVTIVGDGVSLPKLIPRLLWRKFKSNFTSPGYQIFLTDSNSSDLDVLTQLVNEGKLKASIDSTFQFTDEGVREMFKKQMSGRTKGKNVMEVKK</sequence>
<dbReference type="SUPFAM" id="SSF50129">
    <property type="entry name" value="GroES-like"/>
    <property type="match status" value="1"/>
</dbReference>
<dbReference type="SMART" id="SM00829">
    <property type="entry name" value="PKS_ER"/>
    <property type="match status" value="1"/>
</dbReference>